<reference evidence="2" key="1">
    <citation type="submission" date="2014-09" db="EMBL/GenBank/DDBJ databases">
        <authorList>
            <person name="Mudge J."/>
            <person name="Ramaraj T."/>
            <person name="Lindquist I.E."/>
            <person name="Bharti A.K."/>
            <person name="Sundararajan A."/>
            <person name="Cameron C.T."/>
            <person name="Woodward J.E."/>
            <person name="May G.D."/>
            <person name="Brubaker C."/>
            <person name="Broadhvest J."/>
            <person name="Wilkins T.A."/>
        </authorList>
    </citation>
    <scope>NUCLEOTIDE SEQUENCE</scope>
    <source>
        <strain evidence="2">cv. AKA8401</strain>
    </source>
</reference>
<accession>A0A0B0MAD2</accession>
<evidence type="ECO:0000313" key="2">
    <source>
        <dbReference type="Proteomes" id="UP000032142"/>
    </source>
</evidence>
<proteinExistence type="predicted"/>
<dbReference type="AlphaFoldDB" id="A0A0B0MAD2"/>
<sequence>MRAIFVKRDLAWTVNPA</sequence>
<comment type="caution">
    <text evidence="1">The sequence shown here is derived from an EMBL/GenBank/DDBJ whole genome shotgun (WGS) entry which is preliminary data.</text>
</comment>
<name>A0A0B0MAD2_GOSAR</name>
<dbReference type="Proteomes" id="UP000032142">
    <property type="component" value="Unassembled WGS sequence"/>
</dbReference>
<gene>
    <name evidence="1" type="ORF">F383_36862</name>
</gene>
<evidence type="ECO:0000313" key="1">
    <source>
        <dbReference type="EMBL" id="KHF97261.1"/>
    </source>
</evidence>
<organism evidence="1 2">
    <name type="scientific">Gossypium arboreum</name>
    <name type="common">Tree cotton</name>
    <name type="synonym">Gossypium nanking</name>
    <dbReference type="NCBI Taxonomy" id="29729"/>
    <lineage>
        <taxon>Eukaryota</taxon>
        <taxon>Viridiplantae</taxon>
        <taxon>Streptophyta</taxon>
        <taxon>Embryophyta</taxon>
        <taxon>Tracheophyta</taxon>
        <taxon>Spermatophyta</taxon>
        <taxon>Magnoliopsida</taxon>
        <taxon>eudicotyledons</taxon>
        <taxon>Gunneridae</taxon>
        <taxon>Pentapetalae</taxon>
        <taxon>rosids</taxon>
        <taxon>malvids</taxon>
        <taxon>Malvales</taxon>
        <taxon>Malvaceae</taxon>
        <taxon>Malvoideae</taxon>
        <taxon>Gossypium</taxon>
    </lineage>
</organism>
<protein>
    <submittedName>
        <fullName evidence="1">Uncharacterized protein</fullName>
    </submittedName>
</protein>
<keyword evidence="2" id="KW-1185">Reference proteome</keyword>
<dbReference type="EMBL" id="JRRC01001118">
    <property type="protein sequence ID" value="KHF97261.1"/>
    <property type="molecule type" value="Genomic_DNA"/>
</dbReference>